<keyword evidence="2" id="KW-1185">Reference proteome</keyword>
<dbReference type="Proteomes" id="UP001596106">
    <property type="component" value="Unassembled WGS sequence"/>
</dbReference>
<gene>
    <name evidence="1" type="ORF">ACFPMF_27645</name>
</gene>
<name>A0ABW0II52_9BACT</name>
<dbReference type="EMBL" id="JBHSMA010000021">
    <property type="protein sequence ID" value="MFC5413126.1"/>
    <property type="molecule type" value="Genomic_DNA"/>
</dbReference>
<organism evidence="1 2">
    <name type="scientific">Larkinella bovis</name>
    <dbReference type="NCBI Taxonomy" id="683041"/>
    <lineage>
        <taxon>Bacteria</taxon>
        <taxon>Pseudomonadati</taxon>
        <taxon>Bacteroidota</taxon>
        <taxon>Cytophagia</taxon>
        <taxon>Cytophagales</taxon>
        <taxon>Spirosomataceae</taxon>
        <taxon>Larkinella</taxon>
    </lineage>
</organism>
<sequence length="106" mass="12534">MIKIRMYPSEFLGLVNFLHGRVLPVIDLQPLERSIYDQILLEYWQKASLVEKIPAWRHRNGRKQYGLPMPLSVARILHQEMQYAELTMYGQALLARLDQELVNLKQ</sequence>
<proteinExistence type="predicted"/>
<evidence type="ECO:0000313" key="2">
    <source>
        <dbReference type="Proteomes" id="UP001596106"/>
    </source>
</evidence>
<evidence type="ECO:0000313" key="1">
    <source>
        <dbReference type="EMBL" id="MFC5413126.1"/>
    </source>
</evidence>
<dbReference type="RefSeq" id="WP_379851349.1">
    <property type="nucleotide sequence ID" value="NZ_JBHSMA010000021.1"/>
</dbReference>
<accession>A0ABW0II52</accession>
<protein>
    <submittedName>
        <fullName evidence="1">Uncharacterized protein</fullName>
    </submittedName>
</protein>
<comment type="caution">
    <text evidence="1">The sequence shown here is derived from an EMBL/GenBank/DDBJ whole genome shotgun (WGS) entry which is preliminary data.</text>
</comment>
<reference evidence="2" key="1">
    <citation type="journal article" date="2019" name="Int. J. Syst. Evol. Microbiol.">
        <title>The Global Catalogue of Microorganisms (GCM) 10K type strain sequencing project: providing services to taxonomists for standard genome sequencing and annotation.</title>
        <authorList>
            <consortium name="The Broad Institute Genomics Platform"/>
            <consortium name="The Broad Institute Genome Sequencing Center for Infectious Disease"/>
            <person name="Wu L."/>
            <person name="Ma J."/>
        </authorList>
    </citation>
    <scope>NUCLEOTIDE SEQUENCE [LARGE SCALE GENOMIC DNA]</scope>
    <source>
        <strain evidence="2">CCUG 55250</strain>
    </source>
</reference>